<feature type="domain" description="GlxA-like beta barrel" evidence="2">
    <location>
        <begin position="163"/>
        <end position="249"/>
    </location>
</feature>
<proteinExistence type="predicted"/>
<dbReference type="Pfam" id="PF21110">
    <property type="entry name" value="GlxA"/>
    <property type="match status" value="1"/>
</dbReference>
<gene>
    <name evidence="3" type="ORF">AUJ30_02250</name>
</gene>
<dbReference type="STRING" id="1805425.AUJ30_02250"/>
<dbReference type="Proteomes" id="UP000182693">
    <property type="component" value="Unassembled WGS sequence"/>
</dbReference>
<accession>A0A1J4Y166</accession>
<feature type="transmembrane region" description="Helical" evidence="1">
    <location>
        <begin position="79"/>
        <end position="98"/>
    </location>
</feature>
<evidence type="ECO:0000313" key="4">
    <source>
        <dbReference type="Proteomes" id="UP000182693"/>
    </source>
</evidence>
<evidence type="ECO:0000313" key="3">
    <source>
        <dbReference type="EMBL" id="OIO64557.1"/>
    </source>
</evidence>
<keyword evidence="1" id="KW-0812">Transmembrane</keyword>
<reference evidence="3 4" key="1">
    <citation type="journal article" date="2016" name="Environ. Microbiol.">
        <title>Genomic resolution of a cold subsurface aquifer community provides metabolic insights for novel microbes adapted to high CO concentrations.</title>
        <authorList>
            <person name="Probst A.J."/>
            <person name="Castelle C.J."/>
            <person name="Singh A."/>
            <person name="Brown C.T."/>
            <person name="Anantharaman K."/>
            <person name="Sharon I."/>
            <person name="Hug L.A."/>
            <person name="Burstein D."/>
            <person name="Emerson J.B."/>
            <person name="Thomas B.C."/>
            <person name="Banfield J.F."/>
        </authorList>
    </citation>
    <scope>NUCLEOTIDE SEQUENCE [LARGE SCALE GENOMIC DNA]</scope>
    <source>
        <strain evidence="3">CG1_02_39_135</strain>
    </source>
</reference>
<evidence type="ECO:0000259" key="2">
    <source>
        <dbReference type="Pfam" id="PF21110"/>
    </source>
</evidence>
<dbReference type="InterPro" id="IPR049305">
    <property type="entry name" value="GlxA-like_b-barrel"/>
</dbReference>
<sequence>MANILKKPKRKKMVDIIQPISVHLKDKEFEPKSIEKNIKEDLRKIDKQVEEFTKKEEKQFKEEEKPERKFRPKKFRIKTYVFIGLLLAVLGGGIYSAVEFLPKAEIKIITKKTEWNYVDSVIADKNITKIDVGQKRIPAEIFSIRKNFNFSFPATGKKIVQEKAGGKIIIYNAYSSEPQRLVATTRFATPDGKIFRLVKEIMVPAAKIVEGKIVASSIEATVVADQAGPKYNIEPVSHFSIPGFQGSAKYQGFYAESKEAMKGGFIGEKAFPTEEDIKKAKEKASQDLRDSVESFLSLQTPPEFKIIEGSKQFNLLKQEVNQQVDEKNNFTVFSEAELLNIAFKESDLKNLIEETAKAKLGTNFKIKTYNLEYGVGRADFKQGQISFAVNFQGVFEEPFNVEDFRQKSVTKSETNLRALISSFPNIQKATISFWPFWVKRAPDDIKRVKVEVE</sequence>
<protein>
    <recommendedName>
        <fullName evidence="2">GlxA-like beta barrel domain-containing protein</fullName>
    </recommendedName>
</protein>
<evidence type="ECO:0000256" key="1">
    <source>
        <dbReference type="SAM" id="Phobius"/>
    </source>
</evidence>
<name>A0A1J4Y166_9BACT</name>
<keyword evidence="1" id="KW-0472">Membrane</keyword>
<dbReference type="AlphaFoldDB" id="A0A1J4Y166"/>
<organism evidence="3 4">
    <name type="scientific">Candidatus Wolfebacteria bacterium CG1_02_39_135</name>
    <dbReference type="NCBI Taxonomy" id="1805425"/>
    <lineage>
        <taxon>Bacteria</taxon>
        <taxon>Candidatus Wolfeibacteriota</taxon>
    </lineage>
</organism>
<dbReference type="EMBL" id="MNWX01000043">
    <property type="protein sequence ID" value="OIO64557.1"/>
    <property type="molecule type" value="Genomic_DNA"/>
</dbReference>
<keyword evidence="1" id="KW-1133">Transmembrane helix</keyword>
<comment type="caution">
    <text evidence="3">The sequence shown here is derived from an EMBL/GenBank/DDBJ whole genome shotgun (WGS) entry which is preliminary data.</text>
</comment>